<dbReference type="PANTHER" id="PTHR30629">
    <property type="entry name" value="PROPHAGE INTEGRASE"/>
    <property type="match status" value="1"/>
</dbReference>
<dbReference type="EMBL" id="QBKP01000003">
    <property type="protein sequence ID" value="PTX51916.1"/>
    <property type="molecule type" value="Genomic_DNA"/>
</dbReference>
<dbReference type="OrthoDB" id="6388170at2"/>
<dbReference type="InterPro" id="IPR038488">
    <property type="entry name" value="Integrase_DNA-bd_sf"/>
</dbReference>
<dbReference type="GO" id="GO:0003677">
    <property type="term" value="F:DNA binding"/>
    <property type="evidence" value="ECO:0007669"/>
    <property type="project" value="UniProtKB-KW"/>
</dbReference>
<dbReference type="SUPFAM" id="SSF56349">
    <property type="entry name" value="DNA breaking-rejoining enzymes"/>
    <property type="match status" value="1"/>
</dbReference>
<comment type="caution">
    <text evidence="6">The sequence shown here is derived from an EMBL/GenBank/DDBJ whole genome shotgun (WGS) entry which is preliminary data.</text>
</comment>
<dbReference type="InterPro" id="IPR002104">
    <property type="entry name" value="Integrase_catalytic"/>
</dbReference>
<dbReference type="InterPro" id="IPR010998">
    <property type="entry name" value="Integrase_recombinase_N"/>
</dbReference>
<accession>A0A2T6B782</accession>
<dbReference type="PANTHER" id="PTHR30629:SF2">
    <property type="entry name" value="PROPHAGE INTEGRASE INTS-RELATED"/>
    <property type="match status" value="1"/>
</dbReference>
<protein>
    <submittedName>
        <fullName evidence="6">Phage integrase family protein</fullName>
    </submittedName>
</protein>
<keyword evidence="4" id="KW-0233">DNA recombination</keyword>
<keyword evidence="2" id="KW-0229">DNA integration</keyword>
<dbReference type="GO" id="GO:0006310">
    <property type="term" value="P:DNA recombination"/>
    <property type="evidence" value="ECO:0007669"/>
    <property type="project" value="UniProtKB-KW"/>
</dbReference>
<dbReference type="PROSITE" id="PS51898">
    <property type="entry name" value="TYR_RECOMBINASE"/>
    <property type="match status" value="1"/>
</dbReference>
<sequence>MPDPTRKHPPLKLTKGYIDKVTPGPADELHWDTDVKGFGLRVTPTRKLTFIVQGRVGGVGTAARITIGPYGVFTVDQAREVAREHLRSMRMGVDPREVKKQQEAERQQKVTEGVTLMQVYESYVSRPGALKPSTRKWYEFYVTKVFADWQDKPVVSITRDMVKDRHAQLARDGLPGKKVRKGGAPASANSAMVVLRILLNYAADEHQLADGSPLIASNPVAAMKRHWAPAGDRTDRYIPFEKVGEVWNALHEARTTARNGDILAGINFVLFLMTTGARRSEVASLRWSDVCIDRDDPAKSYWFADDRKVGKPTRFPLSSAAAVILDACKRVDGNDHIFPSRGKGGHIVDPRGALELVDKVAGRVVGAHGLRKSFSNISQRELRIEKFRTDLLIGHKPAQEDVTSRAYLDLTDLRWLYPEVEAIGAWIVQKGAVAAGRNVVPLVRPA</sequence>
<keyword evidence="7" id="KW-1185">Reference proteome</keyword>
<keyword evidence="3" id="KW-0238">DNA-binding</keyword>
<evidence type="ECO:0000256" key="1">
    <source>
        <dbReference type="ARBA" id="ARBA00008857"/>
    </source>
</evidence>
<gene>
    <name evidence="6" type="ORF">C8N34_103423</name>
</gene>
<proteinExistence type="inferred from homology"/>
<dbReference type="AlphaFoldDB" id="A0A2T6B782"/>
<dbReference type="InterPro" id="IPR025166">
    <property type="entry name" value="Integrase_DNA_bind_dom"/>
</dbReference>
<evidence type="ECO:0000256" key="2">
    <source>
        <dbReference type="ARBA" id="ARBA00022908"/>
    </source>
</evidence>
<evidence type="ECO:0000259" key="5">
    <source>
        <dbReference type="PROSITE" id="PS51898"/>
    </source>
</evidence>
<dbReference type="Pfam" id="PF13356">
    <property type="entry name" value="Arm-DNA-bind_3"/>
    <property type="match status" value="1"/>
</dbReference>
<dbReference type="Gene3D" id="1.10.443.10">
    <property type="entry name" value="Intergrase catalytic core"/>
    <property type="match status" value="1"/>
</dbReference>
<evidence type="ECO:0000256" key="4">
    <source>
        <dbReference type="ARBA" id="ARBA00023172"/>
    </source>
</evidence>
<dbReference type="InterPro" id="IPR013762">
    <property type="entry name" value="Integrase-like_cat_sf"/>
</dbReference>
<dbReference type="Gene3D" id="1.10.150.130">
    <property type="match status" value="1"/>
</dbReference>
<evidence type="ECO:0000256" key="3">
    <source>
        <dbReference type="ARBA" id="ARBA00023125"/>
    </source>
</evidence>
<dbReference type="RefSeq" id="WP_108128337.1">
    <property type="nucleotide sequence ID" value="NZ_QBKP01000003.1"/>
</dbReference>
<evidence type="ECO:0000313" key="7">
    <source>
        <dbReference type="Proteomes" id="UP000244224"/>
    </source>
</evidence>
<dbReference type="Proteomes" id="UP000244224">
    <property type="component" value="Unassembled WGS sequence"/>
</dbReference>
<dbReference type="GO" id="GO:0015074">
    <property type="term" value="P:DNA integration"/>
    <property type="evidence" value="ECO:0007669"/>
    <property type="project" value="UniProtKB-KW"/>
</dbReference>
<name>A0A2T6B782_9RHOB</name>
<feature type="domain" description="Tyr recombinase" evidence="5">
    <location>
        <begin position="233"/>
        <end position="420"/>
    </location>
</feature>
<dbReference type="Gene3D" id="3.30.160.390">
    <property type="entry name" value="Integrase, DNA-binding domain"/>
    <property type="match status" value="1"/>
</dbReference>
<dbReference type="InterPro" id="IPR050808">
    <property type="entry name" value="Phage_Integrase"/>
</dbReference>
<evidence type="ECO:0000313" key="6">
    <source>
        <dbReference type="EMBL" id="PTX51916.1"/>
    </source>
</evidence>
<organism evidence="6 7">
    <name type="scientific">Gemmobacter caeni</name>
    <dbReference type="NCBI Taxonomy" id="589035"/>
    <lineage>
        <taxon>Bacteria</taxon>
        <taxon>Pseudomonadati</taxon>
        <taxon>Pseudomonadota</taxon>
        <taxon>Alphaproteobacteria</taxon>
        <taxon>Rhodobacterales</taxon>
        <taxon>Paracoccaceae</taxon>
        <taxon>Gemmobacter</taxon>
    </lineage>
</organism>
<dbReference type="InterPro" id="IPR011010">
    <property type="entry name" value="DNA_brk_join_enz"/>
</dbReference>
<comment type="similarity">
    <text evidence="1">Belongs to the 'phage' integrase family.</text>
</comment>
<reference evidence="6 7" key="1">
    <citation type="submission" date="2018-04" db="EMBL/GenBank/DDBJ databases">
        <title>Genomic Encyclopedia of Archaeal and Bacterial Type Strains, Phase II (KMG-II): from individual species to whole genera.</title>
        <authorList>
            <person name="Goeker M."/>
        </authorList>
    </citation>
    <scope>NUCLEOTIDE SEQUENCE [LARGE SCALE GENOMIC DNA]</scope>
    <source>
        <strain evidence="6 7">DSM 21823</strain>
    </source>
</reference>